<evidence type="ECO:0000313" key="3">
    <source>
        <dbReference type="Proteomes" id="UP000327118"/>
    </source>
</evidence>
<feature type="compositionally biased region" description="Basic and acidic residues" evidence="1">
    <location>
        <begin position="26"/>
        <end position="37"/>
    </location>
</feature>
<evidence type="ECO:0000256" key="1">
    <source>
        <dbReference type="SAM" id="MobiDB-lite"/>
    </source>
</evidence>
<proteinExistence type="predicted"/>
<feature type="region of interest" description="Disordered" evidence="1">
    <location>
        <begin position="1"/>
        <end position="216"/>
    </location>
</feature>
<feature type="compositionally biased region" description="Basic and acidic residues" evidence="1">
    <location>
        <begin position="46"/>
        <end position="56"/>
    </location>
</feature>
<evidence type="ECO:0000313" key="2">
    <source>
        <dbReference type="EMBL" id="KAE8356268.1"/>
    </source>
</evidence>
<dbReference type="EMBL" id="ML739040">
    <property type="protein sequence ID" value="KAE8356268.1"/>
    <property type="molecule type" value="Genomic_DNA"/>
</dbReference>
<gene>
    <name evidence="2" type="ORF">BDV28DRAFT_145302</name>
</gene>
<feature type="compositionally biased region" description="Polar residues" evidence="1">
    <location>
        <begin position="1"/>
        <end position="11"/>
    </location>
</feature>
<dbReference type="AlphaFoldDB" id="A0A5N6ZFU3"/>
<dbReference type="Proteomes" id="UP000327118">
    <property type="component" value="Unassembled WGS sequence"/>
</dbReference>
<sequence length="262" mass="28777">MFSSNFQTGKRQSSRDTKNNNVRKGKGPEKDDRDFEPGPRLVSHGRSGDARDDGSYSRRSSHSRAGSLGGEGLRSSSRVESQSRGEGLAGEKVHSKLEPLPWGRPGSAVKEGGSRLSALSGASSRKDENDDSRYAAYLRTLAGAKETHERVETRDSDLSRASGPMEERSQPRHATVSQIENEAEMKSHSRHSASTRTVGSHKERSHPRTSTSSRASGRSNILYWFAGSRPPSVFRPGESLPPQPMIYLAIPAERNVEIRTHK</sequence>
<protein>
    <submittedName>
        <fullName evidence="2">Uncharacterized protein</fullName>
    </submittedName>
</protein>
<feature type="compositionally biased region" description="Basic and acidic residues" evidence="1">
    <location>
        <begin position="145"/>
        <end position="158"/>
    </location>
</feature>
<name>A0A5N6ZFU3_9EURO</name>
<accession>A0A5N6ZFU3</accession>
<organism evidence="2 3">
    <name type="scientific">Aspergillus coremiiformis</name>
    <dbReference type="NCBI Taxonomy" id="138285"/>
    <lineage>
        <taxon>Eukaryota</taxon>
        <taxon>Fungi</taxon>
        <taxon>Dikarya</taxon>
        <taxon>Ascomycota</taxon>
        <taxon>Pezizomycotina</taxon>
        <taxon>Eurotiomycetes</taxon>
        <taxon>Eurotiomycetidae</taxon>
        <taxon>Eurotiales</taxon>
        <taxon>Aspergillaceae</taxon>
        <taxon>Aspergillus</taxon>
        <taxon>Aspergillus subgen. Circumdati</taxon>
    </lineage>
</organism>
<feature type="compositionally biased region" description="Low complexity" evidence="1">
    <location>
        <begin position="114"/>
        <end position="123"/>
    </location>
</feature>
<reference evidence="3" key="1">
    <citation type="submission" date="2019-04" db="EMBL/GenBank/DDBJ databases">
        <title>Friends and foes A comparative genomics studyof 23 Aspergillus species from section Flavi.</title>
        <authorList>
            <consortium name="DOE Joint Genome Institute"/>
            <person name="Kjaerbolling I."/>
            <person name="Vesth T."/>
            <person name="Frisvad J.C."/>
            <person name="Nybo J.L."/>
            <person name="Theobald S."/>
            <person name="Kildgaard S."/>
            <person name="Isbrandt T."/>
            <person name="Kuo A."/>
            <person name="Sato A."/>
            <person name="Lyhne E.K."/>
            <person name="Kogle M.E."/>
            <person name="Wiebenga A."/>
            <person name="Kun R.S."/>
            <person name="Lubbers R.J."/>
            <person name="Makela M.R."/>
            <person name="Barry K."/>
            <person name="Chovatia M."/>
            <person name="Clum A."/>
            <person name="Daum C."/>
            <person name="Haridas S."/>
            <person name="He G."/>
            <person name="LaButti K."/>
            <person name="Lipzen A."/>
            <person name="Mondo S."/>
            <person name="Riley R."/>
            <person name="Salamov A."/>
            <person name="Simmons B.A."/>
            <person name="Magnuson J.K."/>
            <person name="Henrissat B."/>
            <person name="Mortensen U.H."/>
            <person name="Larsen T.O."/>
            <person name="Devries R.P."/>
            <person name="Grigoriev I.V."/>
            <person name="Machida M."/>
            <person name="Baker S.E."/>
            <person name="Andersen M.R."/>
        </authorList>
    </citation>
    <scope>NUCLEOTIDE SEQUENCE [LARGE SCALE GENOMIC DNA]</scope>
    <source>
        <strain evidence="3">CBS 553.77</strain>
    </source>
</reference>
<keyword evidence="3" id="KW-1185">Reference proteome</keyword>
<feature type="compositionally biased region" description="Basic and acidic residues" evidence="1">
    <location>
        <begin position="124"/>
        <end position="133"/>
    </location>
</feature>